<sequence length="155" mass="17206">MKFNRRMTAALGATLLMAALVGCDNNKDEVKTFNNTINGVDLTYIYHYKGDVVTRQDAENTIPYQSLGVSNEEQARKVIDPIGAAYSKIKGVTHSVDYKENVAQEHLSIDFNQAKISELCHLPGASFSDCSQKFISLSESEKLLKSQGFKEVKQP</sequence>
<dbReference type="Proteomes" id="UP000007843">
    <property type="component" value="Chromosome"/>
</dbReference>
<keyword evidence="1" id="KW-0732">Signal</keyword>
<dbReference type="SUPFAM" id="SSF160704">
    <property type="entry name" value="YehR-like"/>
    <property type="match status" value="1"/>
</dbReference>
<dbReference type="KEGG" id="kox:KOX_25565"/>
<dbReference type="Gene3D" id="3.30.1830.10">
    <property type="entry name" value="YehR-like"/>
    <property type="match status" value="1"/>
</dbReference>
<feature type="chain" id="PRO_5002610877" evidence="1">
    <location>
        <begin position="19"/>
        <end position="155"/>
    </location>
</feature>
<gene>
    <name evidence="2" type="ordered locus">KOX_25565</name>
</gene>
<feature type="signal peptide" evidence="1">
    <location>
        <begin position="1"/>
        <end position="18"/>
    </location>
</feature>
<organism evidence="2 3">
    <name type="scientific">Klebsiella michiganensis (strain ATCC 8724 / DSM 4798 / JCM 20051 / NBRC 3318 / NRRL B-199 / KCTC 1686 / BUCSAV 143 / CCM 1901)</name>
    <dbReference type="NCBI Taxonomy" id="1006551"/>
    <lineage>
        <taxon>Bacteria</taxon>
        <taxon>Pseudomonadati</taxon>
        <taxon>Pseudomonadota</taxon>
        <taxon>Gammaproteobacteria</taxon>
        <taxon>Enterobacterales</taxon>
        <taxon>Enterobacteriaceae</taxon>
        <taxon>Klebsiella/Raoultella group</taxon>
        <taxon>Klebsiella</taxon>
    </lineage>
</organism>
<evidence type="ECO:0000256" key="1">
    <source>
        <dbReference type="SAM" id="SignalP"/>
    </source>
</evidence>
<protein>
    <submittedName>
        <fullName evidence="2">Lipoprotein</fullName>
    </submittedName>
</protein>
<dbReference type="InterPro" id="IPR009736">
    <property type="entry name" value="DUF1307"/>
</dbReference>
<evidence type="ECO:0000313" key="2">
    <source>
        <dbReference type="EMBL" id="AEX06824.1"/>
    </source>
</evidence>
<dbReference type="InterPro" id="IPR036699">
    <property type="entry name" value="YehR-like_sf"/>
</dbReference>
<dbReference type="EMBL" id="CP003218">
    <property type="protein sequence ID" value="AEX06824.1"/>
    <property type="molecule type" value="Genomic_DNA"/>
</dbReference>
<accession>A0A0H3HED5</accession>
<evidence type="ECO:0000313" key="3">
    <source>
        <dbReference type="Proteomes" id="UP000007843"/>
    </source>
</evidence>
<dbReference type="AlphaFoldDB" id="A0A0H3HED5"/>
<dbReference type="PIRSF" id="PIRSF006187">
    <property type="entry name" value="DUF1307"/>
    <property type="match status" value="1"/>
</dbReference>
<dbReference type="GeneID" id="66558799"/>
<dbReference type="HOGENOM" id="CLU_126600_1_0_6"/>
<name>A0A0H3HED5_KLEM8</name>
<keyword evidence="2" id="KW-0449">Lipoprotein</keyword>
<reference evidence="2 3" key="1">
    <citation type="journal article" date="2012" name="J. Bacteriol.">
        <title>Complete genome sequence of Klebsiella oxytoca KCTC 1686, used in production of 2,3-butanediol.</title>
        <authorList>
            <person name="Shin S.H."/>
            <person name="Kim S."/>
            <person name="Kim J.Y."/>
            <person name="Lee S."/>
            <person name="Um Y."/>
            <person name="Oh M.K."/>
            <person name="Kim Y.R."/>
            <person name="Lee J."/>
            <person name="Yang K.S."/>
        </authorList>
    </citation>
    <scope>NUCLEOTIDE SEQUENCE [LARGE SCALE GENOMIC DNA]</scope>
    <source>
        <strain evidence="3">ATCC 8724 / DSM 4798 / JCM 20051 / NBRC 3318 / NRRL B-199 / KCTC 1686</strain>
    </source>
</reference>
<proteinExistence type="predicted"/>
<dbReference type="PROSITE" id="PS51257">
    <property type="entry name" value="PROKAR_LIPOPROTEIN"/>
    <property type="match status" value="1"/>
</dbReference>
<dbReference type="RefSeq" id="WP_014230129.1">
    <property type="nucleotide sequence ID" value="NC_016612.1"/>
</dbReference>
<dbReference type="Pfam" id="PF06998">
    <property type="entry name" value="DUF1307"/>
    <property type="match status" value="1"/>
</dbReference>